<name>A0A5C3EX63_9BASI</name>
<accession>A0A5C3EX63</accession>
<reference evidence="2 3" key="1">
    <citation type="submission" date="2018-03" db="EMBL/GenBank/DDBJ databases">
        <authorList>
            <person name="Guldener U."/>
        </authorList>
    </citation>
    <scope>NUCLEOTIDE SEQUENCE [LARGE SCALE GENOMIC DNA]</scope>
    <source>
        <strain evidence="2 3">DAOM196992</strain>
    </source>
</reference>
<gene>
    <name evidence="2" type="ORF">PSFLO_01657</name>
</gene>
<keyword evidence="3" id="KW-1185">Reference proteome</keyword>
<dbReference type="EMBL" id="OOIP01000003">
    <property type="protein sequence ID" value="SPO36186.1"/>
    <property type="molecule type" value="Genomic_DNA"/>
</dbReference>
<evidence type="ECO:0000313" key="3">
    <source>
        <dbReference type="Proteomes" id="UP000323386"/>
    </source>
</evidence>
<dbReference type="Proteomes" id="UP000323386">
    <property type="component" value="Unassembled WGS sequence"/>
</dbReference>
<protein>
    <submittedName>
        <fullName evidence="2">Uncharacterized protein</fullName>
    </submittedName>
</protein>
<feature type="compositionally biased region" description="Basic residues" evidence="1">
    <location>
        <begin position="53"/>
        <end position="65"/>
    </location>
</feature>
<dbReference type="AlphaFoldDB" id="A0A5C3EX63"/>
<organism evidence="2 3">
    <name type="scientific">Pseudozyma flocculosa</name>
    <dbReference type="NCBI Taxonomy" id="84751"/>
    <lineage>
        <taxon>Eukaryota</taxon>
        <taxon>Fungi</taxon>
        <taxon>Dikarya</taxon>
        <taxon>Basidiomycota</taxon>
        <taxon>Ustilaginomycotina</taxon>
        <taxon>Ustilaginomycetes</taxon>
        <taxon>Ustilaginales</taxon>
        <taxon>Ustilaginaceae</taxon>
        <taxon>Pseudozyma</taxon>
    </lineage>
</organism>
<feature type="region of interest" description="Disordered" evidence="1">
    <location>
        <begin position="13"/>
        <end position="140"/>
    </location>
</feature>
<proteinExistence type="predicted"/>
<evidence type="ECO:0000256" key="1">
    <source>
        <dbReference type="SAM" id="MobiDB-lite"/>
    </source>
</evidence>
<feature type="compositionally biased region" description="Low complexity" evidence="1">
    <location>
        <begin position="100"/>
        <end position="114"/>
    </location>
</feature>
<sequence length="259" mass="28186">MRPSRTALSVHLLARQGMTDLEQLSSDGRRDSDRKAEQSMRSATVGRPAGGRCSHRIASHRKYERRRSQTAAQPEDSLASRRTRQPSAGKRSKGREGRRAAAAAAGQEGRLGRQMPPTWTRGPSANGRSEDVFPTSACLPPETEAQQPAACLYVRLAAPRLASPRLCRSATAYWTGEIFRGVSSSTWRGRFLRVVPLAVSATLAQWGILVGRRSSHPGATTDQGVPRPSSYSTVHLPVSPADPVPPLPPPQLKVTLAWW</sequence>
<evidence type="ECO:0000313" key="2">
    <source>
        <dbReference type="EMBL" id="SPO36186.1"/>
    </source>
</evidence>
<feature type="compositionally biased region" description="Basic and acidic residues" evidence="1">
    <location>
        <begin position="27"/>
        <end position="38"/>
    </location>
</feature>